<dbReference type="InterPro" id="IPR030678">
    <property type="entry name" value="Peptide/Ni-bd"/>
</dbReference>
<dbReference type="CDD" id="cd08497">
    <property type="entry name" value="MbnE-like"/>
    <property type="match status" value="1"/>
</dbReference>
<feature type="region of interest" description="Disordered" evidence="2">
    <location>
        <begin position="444"/>
        <end position="465"/>
    </location>
</feature>
<feature type="domain" description="Solute-binding protein family 5" evidence="4">
    <location>
        <begin position="143"/>
        <end position="409"/>
    </location>
</feature>
<sequence length="704" mass="81382">MIKSKLNKMQNLKNLKFNIISPTIIITMLIFSIVNSVGKANTLDSKNIENIANQHKNINQNMQKDQIYTCYSALSMDNKPKHITAKHLPYANPDAKKEGTFKTMAIGGFDSLDLFVLKGNKADSLNLIYDSLMTQSLDEPFAIYPLIAKQICLANDKNSVRFHINEKAKFNDGIPITAEDVKFSFDMLIQKGDPTYAIYYADIKEARTINKHIIEFRFKTNTNKELPFIISQLYVIPKHLYVDAQGENFFGKQPLRIPIGSGPYSIDKFEVNKFITYKRNKNYWAKDLMANKGVYNFDKIVVEYYKDENVALRAFLAGSYDYRFERKAKSWANDYDVKSYKERKFKKVELLHGLPAGMQGFYLNTRKTILKDKALREAIMQCFDFDWTNRYLFYSQYKRTKSYYENSEYASSGFLLDSQNKAEVIILKKLGILEEVPDSKSNIATQSNITNSSNTKNKNDDRLDSQINNSQHKYMSNSNSSKLLIAKDYLDDIDSRILTKSYPIPSTLHQSKRENLKYAKRLLDNAGYKVVDNVLVDSNGETVRLTILLNTPLFERIVLPFKKNLAILGIQLDISVVDSAQYENRIKKFDYDIIVGVIPQSLFPGNEQEYFFSSKSADIYGSRNFSGVKNKAIDKLIDMLNKTQNHNERVANIRAIDRILLWGFYVVPHYYSQSFRIAIKSNIAMPNFPLYGSPFSAYYYWWYK</sequence>
<dbReference type="InterPro" id="IPR000914">
    <property type="entry name" value="SBP_5_dom"/>
</dbReference>
<dbReference type="AlphaFoldDB" id="A0A377PTP8"/>
<feature type="domain" description="Solute-binding protein family 5" evidence="4">
    <location>
        <begin position="511"/>
        <end position="612"/>
    </location>
</feature>
<evidence type="ECO:0000313" key="5">
    <source>
        <dbReference type="EMBL" id="STQ86025.1"/>
    </source>
</evidence>
<evidence type="ECO:0000259" key="4">
    <source>
        <dbReference type="Pfam" id="PF00496"/>
    </source>
</evidence>
<dbReference type="SUPFAM" id="SSF53850">
    <property type="entry name" value="Periplasmic binding protein-like II"/>
    <property type="match status" value="1"/>
</dbReference>
<dbReference type="PIRSF" id="PIRSF002741">
    <property type="entry name" value="MppA"/>
    <property type="match status" value="1"/>
</dbReference>
<evidence type="ECO:0000256" key="2">
    <source>
        <dbReference type="SAM" id="MobiDB-lite"/>
    </source>
</evidence>
<dbReference type="RefSeq" id="WP_233708805.1">
    <property type="nucleotide sequence ID" value="NZ_FZML01000005.1"/>
</dbReference>
<dbReference type="GO" id="GO:0042884">
    <property type="term" value="P:microcin transport"/>
    <property type="evidence" value="ECO:0007669"/>
    <property type="project" value="TreeGrafter"/>
</dbReference>
<dbReference type="GO" id="GO:0030288">
    <property type="term" value="C:outer membrane-bounded periplasmic space"/>
    <property type="evidence" value="ECO:0007669"/>
    <property type="project" value="TreeGrafter"/>
</dbReference>
<keyword evidence="1" id="KW-0732">Signal</keyword>
<reference evidence="5 6" key="1">
    <citation type="submission" date="2018-06" db="EMBL/GenBank/DDBJ databases">
        <authorList>
            <consortium name="Pathogen Informatics"/>
            <person name="Doyle S."/>
        </authorList>
    </citation>
    <scope>NUCLEOTIDE SEQUENCE [LARGE SCALE GENOMIC DNA]</scope>
    <source>
        <strain evidence="5 6">NCTC12714</strain>
    </source>
</reference>
<dbReference type="GO" id="GO:0015833">
    <property type="term" value="P:peptide transport"/>
    <property type="evidence" value="ECO:0007669"/>
    <property type="project" value="TreeGrafter"/>
</dbReference>
<accession>A0A377PTP8</accession>
<dbReference type="InterPro" id="IPR039424">
    <property type="entry name" value="SBP_5"/>
</dbReference>
<name>A0A377PTP8_9HELI</name>
<keyword evidence="3" id="KW-1133">Transmembrane helix</keyword>
<organism evidence="5 6">
    <name type="scientific">Helicobacter muridarum</name>
    <dbReference type="NCBI Taxonomy" id="216"/>
    <lineage>
        <taxon>Bacteria</taxon>
        <taxon>Pseudomonadati</taxon>
        <taxon>Campylobacterota</taxon>
        <taxon>Epsilonproteobacteria</taxon>
        <taxon>Campylobacterales</taxon>
        <taxon>Helicobacteraceae</taxon>
        <taxon>Helicobacter</taxon>
    </lineage>
</organism>
<dbReference type="GO" id="GO:0043190">
    <property type="term" value="C:ATP-binding cassette (ABC) transporter complex"/>
    <property type="evidence" value="ECO:0007669"/>
    <property type="project" value="InterPro"/>
</dbReference>
<dbReference type="Gene3D" id="3.40.190.10">
    <property type="entry name" value="Periplasmic binding protein-like II"/>
    <property type="match status" value="1"/>
</dbReference>
<dbReference type="Gene3D" id="3.10.105.10">
    <property type="entry name" value="Dipeptide-binding Protein, Domain 3"/>
    <property type="match status" value="1"/>
</dbReference>
<feature type="transmembrane region" description="Helical" evidence="3">
    <location>
        <begin position="20"/>
        <end position="38"/>
    </location>
</feature>
<protein>
    <submittedName>
        <fullName evidence="5">Oligopeptide ABC transport system, substrate-binding protein</fullName>
    </submittedName>
</protein>
<keyword evidence="6" id="KW-1185">Reference proteome</keyword>
<evidence type="ECO:0000313" key="6">
    <source>
        <dbReference type="Proteomes" id="UP000255139"/>
    </source>
</evidence>
<dbReference type="Pfam" id="PF00496">
    <property type="entry name" value="SBP_bac_5"/>
    <property type="match status" value="2"/>
</dbReference>
<gene>
    <name evidence="5" type="primary">nikA_1</name>
    <name evidence="5" type="ORF">NCTC12714_00815</name>
</gene>
<dbReference type="GO" id="GO:1904680">
    <property type="term" value="F:peptide transmembrane transporter activity"/>
    <property type="evidence" value="ECO:0007669"/>
    <property type="project" value="TreeGrafter"/>
</dbReference>
<feature type="compositionally biased region" description="Low complexity" evidence="2">
    <location>
        <begin position="444"/>
        <end position="456"/>
    </location>
</feature>
<evidence type="ECO:0000256" key="3">
    <source>
        <dbReference type="SAM" id="Phobius"/>
    </source>
</evidence>
<keyword evidence="3" id="KW-0812">Transmembrane</keyword>
<dbReference type="PANTHER" id="PTHR30290">
    <property type="entry name" value="PERIPLASMIC BINDING COMPONENT OF ABC TRANSPORTER"/>
    <property type="match status" value="1"/>
</dbReference>
<proteinExistence type="predicted"/>
<keyword evidence="3" id="KW-0472">Membrane</keyword>
<dbReference type="PANTHER" id="PTHR30290:SF64">
    <property type="entry name" value="ABC TRANSPORTER PERIPLASMIC BINDING PROTEIN"/>
    <property type="match status" value="1"/>
</dbReference>
<evidence type="ECO:0000256" key="1">
    <source>
        <dbReference type="ARBA" id="ARBA00022729"/>
    </source>
</evidence>
<dbReference type="Proteomes" id="UP000255139">
    <property type="component" value="Unassembled WGS sequence"/>
</dbReference>
<dbReference type="EMBL" id="UGJE01000002">
    <property type="protein sequence ID" value="STQ86025.1"/>
    <property type="molecule type" value="Genomic_DNA"/>
</dbReference>